<keyword evidence="1" id="KW-0175">Coiled coil</keyword>
<proteinExistence type="predicted"/>
<gene>
    <name evidence="3" type="ORF">WFZ85_15755</name>
</gene>
<sequence>MQHISGISRHQLQVSSLEDTISQDNPIRFIDAFVNSIDLEKLGFTPRVLKTEGRPSFDTKVFLKIYLYGYLNGIRSSRRLEKECHRNLEMQWLLEAICPNYHSIADFRKDNPKALKQLFKLFVSFLKNANLITGETIAIDGTKSRAHNSKKSNYNQRKIDKHKEYIELKTQEYLNELDKNDVKEDAIKISNIQQKIARLKQNKIKYELLEEELKTSGEPQVSTTDTDARALLVQGQVVEVSY</sequence>
<organism evidence="3 4">
    <name type="scientific">Flavobacterium aureirubrum</name>
    <dbReference type="NCBI Taxonomy" id="3133147"/>
    <lineage>
        <taxon>Bacteria</taxon>
        <taxon>Pseudomonadati</taxon>
        <taxon>Bacteroidota</taxon>
        <taxon>Flavobacteriia</taxon>
        <taxon>Flavobacteriales</taxon>
        <taxon>Flavobacteriaceae</taxon>
        <taxon>Flavobacterium</taxon>
    </lineage>
</organism>
<dbReference type="Proteomes" id="UP001460072">
    <property type="component" value="Unassembled WGS sequence"/>
</dbReference>
<evidence type="ECO:0000313" key="3">
    <source>
        <dbReference type="EMBL" id="MEM0544046.1"/>
    </source>
</evidence>
<dbReference type="PANTHER" id="PTHR33408:SF2">
    <property type="entry name" value="TRANSPOSASE DDE DOMAIN-CONTAINING PROTEIN"/>
    <property type="match status" value="1"/>
</dbReference>
<comment type="caution">
    <text evidence="3">The sequence shown here is derived from an EMBL/GenBank/DDBJ whole genome shotgun (WGS) entry which is preliminary data.</text>
</comment>
<evidence type="ECO:0000256" key="1">
    <source>
        <dbReference type="SAM" id="Coils"/>
    </source>
</evidence>
<dbReference type="InterPro" id="IPR008490">
    <property type="entry name" value="Transposase_InsH_N"/>
</dbReference>
<dbReference type="Pfam" id="PF05598">
    <property type="entry name" value="DUF772"/>
    <property type="match status" value="1"/>
</dbReference>
<feature type="domain" description="Transposase InsH N-terminal" evidence="2">
    <location>
        <begin position="16"/>
        <end position="109"/>
    </location>
</feature>
<keyword evidence="4" id="KW-1185">Reference proteome</keyword>
<name>A0ABU9N9B5_9FLAO</name>
<feature type="non-terminal residue" evidence="3">
    <location>
        <position position="242"/>
    </location>
</feature>
<dbReference type="PANTHER" id="PTHR33408">
    <property type="entry name" value="TRANSPOSASE"/>
    <property type="match status" value="1"/>
</dbReference>
<dbReference type="EMBL" id="JBCGDO010000051">
    <property type="protein sequence ID" value="MEM0544046.1"/>
    <property type="molecule type" value="Genomic_DNA"/>
</dbReference>
<evidence type="ECO:0000313" key="4">
    <source>
        <dbReference type="Proteomes" id="UP001460072"/>
    </source>
</evidence>
<reference evidence="3 4" key="1">
    <citation type="submission" date="2024-03" db="EMBL/GenBank/DDBJ databases">
        <title>Two novel species of the genus Flavobacterium exhibiting potentially degradation of complex polysaccharides.</title>
        <authorList>
            <person name="Lian X."/>
        </authorList>
    </citation>
    <scope>NUCLEOTIDE SEQUENCE [LARGE SCALE GENOMIC DNA]</scope>
    <source>
        <strain evidence="4">j3</strain>
    </source>
</reference>
<protein>
    <submittedName>
        <fullName evidence="3">Transposase</fullName>
    </submittedName>
</protein>
<accession>A0ABU9N9B5</accession>
<dbReference type="RefSeq" id="WP_342697210.1">
    <property type="nucleotide sequence ID" value="NZ_JBCGDO010000051.1"/>
</dbReference>
<feature type="coiled-coil region" evidence="1">
    <location>
        <begin position="182"/>
        <end position="212"/>
    </location>
</feature>
<evidence type="ECO:0000259" key="2">
    <source>
        <dbReference type="Pfam" id="PF05598"/>
    </source>
</evidence>